<feature type="compositionally biased region" description="Basic and acidic residues" evidence="1">
    <location>
        <begin position="1816"/>
        <end position="1851"/>
    </location>
</feature>
<dbReference type="Proteomes" id="UP000516106">
    <property type="component" value="Chromosome"/>
</dbReference>
<feature type="compositionally biased region" description="Basic and acidic residues" evidence="1">
    <location>
        <begin position="3159"/>
        <end position="3194"/>
    </location>
</feature>
<feature type="domain" description="Rib" evidence="2">
    <location>
        <begin position="1504"/>
        <end position="1582"/>
    </location>
</feature>
<feature type="domain" description="Rib" evidence="2">
    <location>
        <begin position="1425"/>
        <end position="1503"/>
    </location>
</feature>
<feature type="compositionally biased region" description="Basic and acidic residues" evidence="1">
    <location>
        <begin position="1500"/>
        <end position="1535"/>
    </location>
</feature>
<dbReference type="InterPro" id="IPR059115">
    <property type="entry name" value="Rib"/>
</dbReference>
<feature type="domain" description="Rib" evidence="2">
    <location>
        <begin position="3163"/>
        <end position="3241"/>
    </location>
</feature>
<dbReference type="InterPro" id="IPR012706">
    <property type="entry name" value="Rib_alpha_Esp_rpt"/>
</dbReference>
<feature type="compositionally biased region" description="Basic and acidic residues" evidence="1">
    <location>
        <begin position="2606"/>
        <end position="2641"/>
    </location>
</feature>
<evidence type="ECO:0000259" key="2">
    <source>
        <dbReference type="Pfam" id="PF08428"/>
    </source>
</evidence>
<feature type="domain" description="Rib" evidence="2">
    <location>
        <begin position="1583"/>
        <end position="1661"/>
    </location>
</feature>
<dbReference type="EMBL" id="AP023349">
    <property type="protein sequence ID" value="BCJ10287.1"/>
    <property type="molecule type" value="Genomic_DNA"/>
</dbReference>
<feature type="domain" description="Rib" evidence="2">
    <location>
        <begin position="2373"/>
        <end position="2451"/>
    </location>
</feature>
<feature type="domain" description="Rib" evidence="2">
    <location>
        <begin position="2452"/>
        <end position="2530"/>
    </location>
</feature>
<feature type="domain" description="Rib" evidence="2">
    <location>
        <begin position="1346"/>
        <end position="1424"/>
    </location>
</feature>
<feature type="compositionally biased region" description="Basic and acidic residues" evidence="1">
    <location>
        <begin position="2685"/>
        <end position="2720"/>
    </location>
</feature>
<dbReference type="Gene3D" id="2.60.40.10">
    <property type="entry name" value="Immunoglobulins"/>
    <property type="match status" value="1"/>
</dbReference>
<feature type="domain" description="Rib" evidence="2">
    <location>
        <begin position="2057"/>
        <end position="2135"/>
    </location>
</feature>
<feature type="domain" description="Rib" evidence="2">
    <location>
        <begin position="2610"/>
        <end position="2688"/>
    </location>
</feature>
<feature type="domain" description="Rib" evidence="2">
    <location>
        <begin position="1978"/>
        <end position="2056"/>
    </location>
</feature>
<feature type="domain" description="Rib" evidence="2">
    <location>
        <begin position="1899"/>
        <end position="1977"/>
    </location>
</feature>
<feature type="compositionally biased region" description="Basic and acidic residues" evidence="1">
    <location>
        <begin position="1421"/>
        <end position="1456"/>
    </location>
</feature>
<feature type="compositionally biased region" description="Basic and acidic residues" evidence="1">
    <location>
        <begin position="3080"/>
        <end position="3115"/>
    </location>
</feature>
<feature type="compositionally biased region" description="Basic and acidic residues" evidence="1">
    <location>
        <begin position="1658"/>
        <end position="1693"/>
    </location>
</feature>
<feature type="domain" description="Rib" evidence="2">
    <location>
        <begin position="3084"/>
        <end position="3162"/>
    </location>
</feature>
<feature type="compositionally biased region" description="Basic and acidic residues" evidence="1">
    <location>
        <begin position="1345"/>
        <end position="1377"/>
    </location>
</feature>
<feature type="compositionally biased region" description="Basic and acidic residues" evidence="1">
    <location>
        <begin position="2053"/>
        <end position="2088"/>
    </location>
</feature>
<dbReference type="InterPro" id="IPR013783">
    <property type="entry name" value="Ig-like_fold"/>
</dbReference>
<feature type="compositionally biased region" description="Basic and acidic residues" evidence="1">
    <location>
        <begin position="2922"/>
        <end position="2957"/>
    </location>
</feature>
<feature type="compositionally biased region" description="Basic and acidic residues" evidence="1">
    <location>
        <begin position="2369"/>
        <end position="2404"/>
    </location>
</feature>
<feature type="compositionally biased region" description="Basic and acidic residues" evidence="1">
    <location>
        <begin position="2290"/>
        <end position="2325"/>
    </location>
</feature>
<reference evidence="4" key="1">
    <citation type="submission" date="2020-08" db="EMBL/GenBank/DDBJ databases">
        <title>Complete genome sequence of Streptococcus mitis strain Nm-65.</title>
        <authorList>
            <person name="Tabata A."/>
            <person name="Ohkuni H."/>
            <person name="Nagamune H."/>
        </authorList>
    </citation>
    <scope>NUCLEOTIDE SEQUENCE [LARGE SCALE GENOMIC DNA]</scope>
    <source>
        <strain evidence="4">Nm-65</strain>
    </source>
</reference>
<gene>
    <name evidence="3" type="ORF">SMNM65_07190</name>
</gene>
<feature type="compositionally biased region" description="Basic and acidic residues" evidence="1">
    <location>
        <begin position="3001"/>
        <end position="3036"/>
    </location>
</feature>
<feature type="compositionally biased region" description="Basic and acidic residues" evidence="1">
    <location>
        <begin position="1737"/>
        <end position="1772"/>
    </location>
</feature>
<feature type="domain" description="Rib" evidence="2">
    <location>
        <begin position="3005"/>
        <end position="3083"/>
    </location>
</feature>
<feature type="domain" description="Rib" evidence="2">
    <location>
        <begin position="2847"/>
        <end position="2925"/>
    </location>
</feature>
<organism evidence="3 4">
    <name type="scientific">Streptococcus mitis</name>
    <dbReference type="NCBI Taxonomy" id="28037"/>
    <lineage>
        <taxon>Bacteria</taxon>
        <taxon>Bacillati</taxon>
        <taxon>Bacillota</taxon>
        <taxon>Bacilli</taxon>
        <taxon>Lactobacillales</taxon>
        <taxon>Streptococcaceae</taxon>
        <taxon>Streptococcus</taxon>
        <taxon>Streptococcus mitis group</taxon>
    </lineage>
</organism>
<feature type="domain" description="Rib" evidence="2">
    <location>
        <begin position="2136"/>
        <end position="2214"/>
    </location>
</feature>
<protein>
    <recommendedName>
        <fullName evidence="2">Rib domain-containing protein</fullName>
    </recommendedName>
</protein>
<feature type="region of interest" description="Disordered" evidence="1">
    <location>
        <begin position="1345"/>
        <end position="3269"/>
    </location>
</feature>
<feature type="compositionally biased region" description="Basic and acidic residues" evidence="1">
    <location>
        <begin position="3238"/>
        <end position="3269"/>
    </location>
</feature>
<feature type="compositionally biased region" description="Basic and acidic residues" evidence="1">
    <location>
        <begin position="2764"/>
        <end position="2799"/>
    </location>
</feature>
<feature type="compositionally biased region" description="Basic and acidic residues" evidence="1">
    <location>
        <begin position="2527"/>
        <end position="2562"/>
    </location>
</feature>
<evidence type="ECO:0000313" key="3">
    <source>
        <dbReference type="EMBL" id="BCJ10287.1"/>
    </source>
</evidence>
<proteinExistence type="predicted"/>
<feature type="compositionally biased region" description="Basic and acidic residues" evidence="1">
    <location>
        <begin position="2843"/>
        <end position="2878"/>
    </location>
</feature>
<feature type="compositionally biased region" description="Basic and acidic residues" evidence="1">
    <location>
        <begin position="2448"/>
        <end position="2483"/>
    </location>
</feature>
<feature type="domain" description="Rib" evidence="2">
    <location>
        <begin position="1741"/>
        <end position="1819"/>
    </location>
</feature>
<feature type="compositionally biased region" description="Basic and acidic residues" evidence="1">
    <location>
        <begin position="2132"/>
        <end position="2167"/>
    </location>
</feature>
<dbReference type="NCBIfam" id="TIGR02331">
    <property type="entry name" value="rib_alpha"/>
    <property type="match status" value="24"/>
</dbReference>
<feature type="domain" description="Rib" evidence="2">
    <location>
        <begin position="2926"/>
        <end position="3004"/>
    </location>
</feature>
<feature type="domain" description="Rib" evidence="2">
    <location>
        <begin position="2689"/>
        <end position="2767"/>
    </location>
</feature>
<sequence>MKQRKNADTNDNMKNMLKSDVVGTTNYKFGAKYPRGRFTNNPSETEKLSYTPTFTHEVFDVEANNDPRTQKNRVEVNNGEKLSATQAASAVVKTSNSPALPAGTTFEWVKSATDGTVLTDAEKNVTEFGEITRYVKVTLPKVSETGPNANRVQPYKIIPVTLKVNETVKPTVQMDGRRLTTNAEDNKFVIFRGATFNPTFTVNDNSGTTTYLKASGLPSGREIVKNTAMNNGTTVQISGDDAKTENKALGTYEGSIVVRDARGNNETYKFKYALVDVEVKNTPETVNKGTKLFVPGKAGESKNSHNYVKAVVSPNTDGSDVYYPGDMNFKWSKNNAEITNETVFNTPGAITYNAVVKFPNAKSDKNNVDIDGDGRNENVTIYAPDKVEKTVTFKVKPTAPEVVAKADGGVTISNTNETNVNKIQVTYTPSPTIATLTETDQDTFVEHPTTQLTASKNAQNKWSITEGAKDGISIDATSGAITINDATVKDGSQVVAKAITSDSVESAENRATAQDGDKTKPTVGLGNTLVQTGKQITLNLNVSDSGVGVDDSKVEVKNLPAGWQYNRANQTITGSIATASKTDIKVLVRDKKGNKTVKTVSLAAIQPKPIYAIKDGTIDNVGTPSNFVEMPAGVTSPSVSWKDGQPTTATAETTNKTVTVNVADYTATEVDVPVTVYPKVTLRKVDDKEVTEYHEVVGQPLTSAIWKSENAKVSPVKPDFYVAFDGEKPDGTMVEFEGGTPSERSTIAGVTHKTIKVTYPNGAGSVTKEITFKTYGNKPNYPVGKNEFETVVGSPFEKKSARDYVIKASELDNPNGIYVGWGRTGNSANPVNTNQAKVGVRTETVNIWYGNAIEKERGDNANHWFTDQNVEVRLAVKPQAPTLTANQFQGKAGTKPEITVSKLPTANQLGQDATVTVELYQGGNRVASKELSRDEVTQGAGSVHFDATNYTSNLTLGEKVHAVVKVVGGSGNTAYDLSSANSNDVQVTPQKPTFDATAVTSTSRTLSGTLGGFDATNKVVKVHLNDEKNTVLSSANTGEVTITGDKWTATIPDTVKLRQSVSKNGETTKPSGITVENTVTGETVSTTSDEKEVTMGDYSVASTIAGSKHIDITVPHDAKRVELRFHNNQETGEKPNGITLVRGADGTWHTEATRADNTTVTDANGYVGTITATPSATNPAESVITIPLNEESNGKKLHLREEAANGDNTATYGKGLGLRVEYQPEAGQDPAAAGNWKVVNVTNTAPVLSHKGTEGSSETNRKVFPSRTSITKAMLEELVTVGDPEDNAADTNNKPYGTPTVEIVSGLTETPGTATAPGNYIVTLKATDSQGRESNELTLYVEVRKQSDEHDPQAKDPQQEVSHNQEADPEKSVDKTKLPAGTSLAWKDDHKPDTSHPGNQTGIVVVTYPDGTSEDVTVTVKVKEQKDEYQPELKDPQQEVSHNQEADPEKSVDKTKLPAGTSLAWKDDHKPDTSHPGNQTGIVVVTYPDGTSEDVTVTVKVKEQKDEYQPELKDPQQEVSHNQEADPEKSVDKTKLPAGTSLAWKDDHKPDTSHPGNQTGIVVVTYPDGTSEDVTVTVKVKEQKDEYQPELKDPQQEVSHNQEADPEKSVDKTKLPAGTSLAWKDDHKPDTSHPGNQTGIVVVTYPDGTSEDVTVTVKVKEQKDEYQPELKDPQQEVSHNQEADPEKSVDKTKLPAGTSLAWKDDHKPDTSHPGNQTGIVVVTYPDGTSEDVTVTVKVKEQKDEYQPELKDPQQEVSHNQEADPEKSVDKTKLPAGTSLAWKDDHKPDTSHPGNQTGIVVVTYPDGTSEDVTVTVKVKEQKDEYQPELKDPQQEVSHNQEADPEKSVDKTKLPAGTSLAWKDDHKPDTSHPGNQTGIVVVTYPDGTSEDVTVTVKVKEQKDEYQPELKDPQQEVSHNQEADPEKSVDKTKLPAGTSLAWKDDHKPDTSHPGNQTGIVVVTYPDGTSEDVTVTVKVKEQKDEYQPELKDPQQEVSHNQEADPEKSVDKTKLPAGTSLAWKDDHKPDTSHPGNQTGIVVVTYPDGTSEDVTVTVKVKEQKDEYQPELKDPQQEVSHNQEADPEKSVDKTKLPAGTSLAWKDDHKPDTSHPGNQTGIVVVTYPDGTSEDVTVTVKVKEQKDEYQPELKDPQQEVSHNQEADPEKSVDKTKLPAGTSLAWKDDHKPDTSHPGNQTGIVVVTYPDGTSEDVTVTVKVKEQKDEYQPELKDPQQEVSHNQEADPEKSVDKTKLPAGTSLAWKDDHKPDTSHPGNQTGIVVVTYPDGTSEDVTVTVKVKEQKDEYQPELKDPQQEVSHNQEADPEKSVDKTKLPAGTSLAWKDDHKPDTSHPGNQTGIVVVTYPDGTSEDVTVTVKVKEQKDEYQPELKDPQQEVSHNQEADPEKSVDKTKLPAGTSLAWKDDHKPDTSHPGNQTGIVVVTYPDGTSEDVTVTVKVKEQKDEYQPELKDPQQEVSHNQEADPEKSVDKTKLPAGTSLAWKDDHKPDTSHPGNQTGIVVVTYPDGTSEDVTVTVKVKEQKDEYQPELKDPQQEVSHNQEADPEKSVDKTKLPAGTSLAWKDDHKPDTSHPGNQTGIVVVTYPDGTSEDVTVTVKVKEQKDEYQPELKDPQQEVSHNQEADPEKSVDKTKLPAGTSLAWKDDHKPDTSHPGNQTGIVVVTYPDGTSEDVTVTVKVKEQKDEYQPELKDPQQEVSHNQEADPEKSVDKTKLPAGTSLAWKDDHKPDTSHPGNQTGIVVVTYPDGTSEDVTVTVKVKEQKDEYQPELKDPQQEVSHNQEADPEKSVDKTKLPAGTSLAWKDDHKPDTSHPGNQTGIVVVTYPDGTSEDVTVTVKVKEQKDEYQPELKDPQQEVSHNQEADPEKSVDKTKLPAGTSLAWKDDHKPDTSHPGNQTGIVVVTYPDGTSEDVTVTVKVKEQKDEYQPELKDPQQEVSHNQEADPEKSVDKTKLPAGTSLAWKDDHKPDTSHPGNQTGIVVVTYPDGTSEDVTVTVKVKEQKDEYQPELKDPQQEVSHNQEADPEKSVDKTKLPAGTSLAWKDDHKPDTSHPGNQTGIVVVTYPDGTSEDVTVTVKVKEQKDEYQPELKDPQQEVSHNQEADPEKSVDKTKLPAGTSLAWKDDHKPDTSHPGNQTGIVVVTYPDGTSEDVTVTVKVKEQKDEYQPELKDPQQEVSHNQEADPEKSVDKTKLPAGTSLAWKDDHKPDTSHPGNQTGIVVVTYPDGTSEDVTVTVKVKEQKDEYQPELKDPQQEVSHNQEADPEKSR</sequence>
<feature type="domain" description="Rib" evidence="2">
    <location>
        <begin position="2768"/>
        <end position="2846"/>
    </location>
</feature>
<feature type="compositionally biased region" description="Basic and acidic residues" evidence="1">
    <location>
        <begin position="2211"/>
        <end position="2246"/>
    </location>
</feature>
<evidence type="ECO:0000313" key="4">
    <source>
        <dbReference type="Proteomes" id="UP000516106"/>
    </source>
</evidence>
<name>A0A7G1IUN0_STRMT</name>
<feature type="domain" description="Rib" evidence="2">
    <location>
        <begin position="2215"/>
        <end position="2293"/>
    </location>
</feature>
<feature type="domain" description="Rib" evidence="2">
    <location>
        <begin position="1820"/>
        <end position="1898"/>
    </location>
</feature>
<feature type="domain" description="Rib" evidence="2">
    <location>
        <begin position="2531"/>
        <end position="2609"/>
    </location>
</feature>
<feature type="domain" description="Rib" evidence="2">
    <location>
        <begin position="1662"/>
        <end position="1740"/>
    </location>
</feature>
<accession>A0A7G1IUN0</accession>
<evidence type="ECO:0000256" key="1">
    <source>
        <dbReference type="SAM" id="MobiDB-lite"/>
    </source>
</evidence>
<feature type="domain" description="Rib" evidence="2">
    <location>
        <begin position="2294"/>
        <end position="2372"/>
    </location>
</feature>
<dbReference type="Pfam" id="PF08428">
    <property type="entry name" value="Rib"/>
    <property type="match status" value="24"/>
</dbReference>
<feature type="compositionally biased region" description="Basic and acidic residues" evidence="1">
    <location>
        <begin position="1579"/>
        <end position="1614"/>
    </location>
</feature>
<feature type="compositionally biased region" description="Basic and acidic residues" evidence="1">
    <location>
        <begin position="1895"/>
        <end position="1930"/>
    </location>
</feature>
<feature type="compositionally biased region" description="Basic and acidic residues" evidence="1">
    <location>
        <begin position="1974"/>
        <end position="2009"/>
    </location>
</feature>